<sequence>MNLLLMTKMTLSYTVEVKFFLDLTEQGEPINSSNSSVTPTNHIFLIGLGIKADPKAFAFSSSVKAKQLQLRSVEKEQCRLHIPTIDRSYGKRRRVQFVECLNDVNGMIDAAKFADLALILVDASYGFEMSSDLANFSSVSLVDRFEDVTPPERISDEEVDEKQVAKFRHS</sequence>
<reference evidence="1" key="2">
    <citation type="journal article" date="2023" name="Plants (Basel)">
        <title>Annotation of the Turnera subulata (Passifloraceae) Draft Genome Reveals the S-Locus Evolved after the Divergence of Turneroideae from Passifloroideae in a Stepwise Manner.</title>
        <authorList>
            <person name="Henning P.M."/>
            <person name="Roalson E.H."/>
            <person name="Mir W."/>
            <person name="McCubbin A.G."/>
            <person name="Shore J.S."/>
        </authorList>
    </citation>
    <scope>NUCLEOTIDE SEQUENCE</scope>
    <source>
        <strain evidence="1">F60SS</strain>
    </source>
</reference>
<organism evidence="1 2">
    <name type="scientific">Turnera subulata</name>
    <dbReference type="NCBI Taxonomy" id="218843"/>
    <lineage>
        <taxon>Eukaryota</taxon>
        <taxon>Viridiplantae</taxon>
        <taxon>Streptophyta</taxon>
        <taxon>Embryophyta</taxon>
        <taxon>Tracheophyta</taxon>
        <taxon>Spermatophyta</taxon>
        <taxon>Magnoliopsida</taxon>
        <taxon>eudicotyledons</taxon>
        <taxon>Gunneridae</taxon>
        <taxon>Pentapetalae</taxon>
        <taxon>rosids</taxon>
        <taxon>fabids</taxon>
        <taxon>Malpighiales</taxon>
        <taxon>Passifloraceae</taxon>
        <taxon>Turnera</taxon>
    </lineage>
</organism>
<dbReference type="Proteomes" id="UP001141552">
    <property type="component" value="Unassembled WGS sequence"/>
</dbReference>
<dbReference type="GO" id="GO:0000462">
    <property type="term" value="P:maturation of SSU-rRNA from tricistronic rRNA transcript (SSU-rRNA, 5.8S rRNA, LSU-rRNA)"/>
    <property type="evidence" value="ECO:0007669"/>
    <property type="project" value="TreeGrafter"/>
</dbReference>
<keyword evidence="2" id="KW-1185">Reference proteome</keyword>
<dbReference type="AlphaFoldDB" id="A0A9Q0JLE6"/>
<dbReference type="PANTHER" id="PTHR12858">
    <property type="entry name" value="RIBOSOME BIOGENESIS PROTEIN"/>
    <property type="match status" value="1"/>
</dbReference>
<evidence type="ECO:0000313" key="2">
    <source>
        <dbReference type="Proteomes" id="UP001141552"/>
    </source>
</evidence>
<dbReference type="GO" id="GO:0030686">
    <property type="term" value="C:90S preribosome"/>
    <property type="evidence" value="ECO:0007669"/>
    <property type="project" value="TreeGrafter"/>
</dbReference>
<dbReference type="GO" id="GO:0034511">
    <property type="term" value="F:U3 snoRNA binding"/>
    <property type="evidence" value="ECO:0007669"/>
    <property type="project" value="TreeGrafter"/>
</dbReference>
<name>A0A9Q0JLE6_9ROSI</name>
<gene>
    <name evidence="1" type="ORF">Tsubulata_038474</name>
</gene>
<dbReference type="GO" id="GO:0005525">
    <property type="term" value="F:GTP binding"/>
    <property type="evidence" value="ECO:0007669"/>
    <property type="project" value="TreeGrafter"/>
</dbReference>
<proteinExistence type="predicted"/>
<dbReference type="EMBL" id="JAKUCV010001280">
    <property type="protein sequence ID" value="KAJ4847036.1"/>
    <property type="molecule type" value="Genomic_DNA"/>
</dbReference>
<comment type="caution">
    <text evidence="1">The sequence shown here is derived from an EMBL/GenBank/DDBJ whole genome shotgun (WGS) entry which is preliminary data.</text>
</comment>
<dbReference type="InterPro" id="IPR039761">
    <property type="entry name" value="Bms1/Tsr1"/>
</dbReference>
<dbReference type="GO" id="GO:0000479">
    <property type="term" value="P:endonucleolytic cleavage of tricistronic rRNA transcript (SSU-rRNA, 5.8S rRNA, LSU-rRNA)"/>
    <property type="evidence" value="ECO:0007669"/>
    <property type="project" value="TreeGrafter"/>
</dbReference>
<dbReference type="OrthoDB" id="10260897at2759"/>
<accession>A0A9Q0JLE6</accession>
<dbReference type="GO" id="GO:0003924">
    <property type="term" value="F:GTPase activity"/>
    <property type="evidence" value="ECO:0007669"/>
    <property type="project" value="TreeGrafter"/>
</dbReference>
<dbReference type="PANTHER" id="PTHR12858:SF2">
    <property type="entry name" value="RIBOSOME BIOGENESIS PROTEIN BMS1 HOMOLOG"/>
    <property type="match status" value="1"/>
</dbReference>
<reference evidence="1" key="1">
    <citation type="submission" date="2022-02" db="EMBL/GenBank/DDBJ databases">
        <authorList>
            <person name="Henning P.M."/>
            <person name="McCubbin A.G."/>
            <person name="Shore J.S."/>
        </authorList>
    </citation>
    <scope>NUCLEOTIDE SEQUENCE</scope>
    <source>
        <strain evidence="1">F60SS</strain>
        <tissue evidence="1">Leaves</tissue>
    </source>
</reference>
<protein>
    <submittedName>
        <fullName evidence="1">Uncharacterized protein</fullName>
    </submittedName>
</protein>
<evidence type="ECO:0000313" key="1">
    <source>
        <dbReference type="EMBL" id="KAJ4847036.1"/>
    </source>
</evidence>